<reference evidence="2" key="1">
    <citation type="journal article" date="2023" name="IScience">
        <title>Live-bearing cockroach genome reveals convergent evolutionary mechanisms linked to viviparity in insects and beyond.</title>
        <authorList>
            <person name="Fouks B."/>
            <person name="Harrison M.C."/>
            <person name="Mikhailova A.A."/>
            <person name="Marchal E."/>
            <person name="English S."/>
            <person name="Carruthers M."/>
            <person name="Jennings E.C."/>
            <person name="Chiamaka E.L."/>
            <person name="Frigard R.A."/>
            <person name="Pippel M."/>
            <person name="Attardo G.M."/>
            <person name="Benoit J.B."/>
            <person name="Bornberg-Bauer E."/>
            <person name="Tobe S.S."/>
        </authorList>
    </citation>
    <scope>NUCLEOTIDE SEQUENCE</scope>
    <source>
        <strain evidence="2">Stay&amp;Tobe</strain>
    </source>
</reference>
<keyword evidence="3" id="KW-1185">Reference proteome</keyword>
<name>A0AAD8AH36_DIPPU</name>
<protein>
    <submittedName>
        <fullName evidence="2">Uncharacterized protein</fullName>
    </submittedName>
</protein>
<dbReference type="AlphaFoldDB" id="A0AAD8AH36"/>
<proteinExistence type="predicted"/>
<feature type="non-terminal residue" evidence="2">
    <location>
        <position position="95"/>
    </location>
</feature>
<dbReference type="Proteomes" id="UP001233999">
    <property type="component" value="Unassembled WGS sequence"/>
</dbReference>
<reference evidence="2" key="2">
    <citation type="submission" date="2023-05" db="EMBL/GenBank/DDBJ databases">
        <authorList>
            <person name="Fouks B."/>
        </authorList>
    </citation>
    <scope>NUCLEOTIDE SEQUENCE</scope>
    <source>
        <strain evidence="2">Stay&amp;Tobe</strain>
        <tissue evidence="2">Testes</tissue>
    </source>
</reference>
<feature type="region of interest" description="Disordered" evidence="1">
    <location>
        <begin position="41"/>
        <end position="70"/>
    </location>
</feature>
<dbReference type="EMBL" id="JASPKZ010001594">
    <property type="protein sequence ID" value="KAJ9597653.1"/>
    <property type="molecule type" value="Genomic_DNA"/>
</dbReference>
<sequence>RGLGLDTKVFDRAPPYRSFKISRPITNPLTTFRRLMENSLGTRSRSLERGVKMRTNPFPHKGEAKIDANTSHYKKIQETKVQTDSSTLTGETSLN</sequence>
<organism evidence="2 3">
    <name type="scientific">Diploptera punctata</name>
    <name type="common">Pacific beetle cockroach</name>
    <dbReference type="NCBI Taxonomy" id="6984"/>
    <lineage>
        <taxon>Eukaryota</taxon>
        <taxon>Metazoa</taxon>
        <taxon>Ecdysozoa</taxon>
        <taxon>Arthropoda</taxon>
        <taxon>Hexapoda</taxon>
        <taxon>Insecta</taxon>
        <taxon>Pterygota</taxon>
        <taxon>Neoptera</taxon>
        <taxon>Polyneoptera</taxon>
        <taxon>Dictyoptera</taxon>
        <taxon>Blattodea</taxon>
        <taxon>Blaberoidea</taxon>
        <taxon>Blaberidae</taxon>
        <taxon>Diplopterinae</taxon>
        <taxon>Diploptera</taxon>
    </lineage>
</organism>
<feature type="non-terminal residue" evidence="2">
    <location>
        <position position="1"/>
    </location>
</feature>
<comment type="caution">
    <text evidence="2">The sequence shown here is derived from an EMBL/GenBank/DDBJ whole genome shotgun (WGS) entry which is preliminary data.</text>
</comment>
<gene>
    <name evidence="2" type="ORF">L9F63_011487</name>
</gene>
<evidence type="ECO:0000256" key="1">
    <source>
        <dbReference type="SAM" id="MobiDB-lite"/>
    </source>
</evidence>
<evidence type="ECO:0000313" key="2">
    <source>
        <dbReference type="EMBL" id="KAJ9597653.1"/>
    </source>
</evidence>
<accession>A0AAD8AH36</accession>
<evidence type="ECO:0000313" key="3">
    <source>
        <dbReference type="Proteomes" id="UP001233999"/>
    </source>
</evidence>